<proteinExistence type="predicted"/>
<reference evidence="1" key="2">
    <citation type="journal article" date="2015" name="Fish Shellfish Immunol.">
        <title>Early steps in the European eel (Anguilla anguilla)-Vibrio vulnificus interaction in the gills: Role of the RtxA13 toxin.</title>
        <authorList>
            <person name="Callol A."/>
            <person name="Pajuelo D."/>
            <person name="Ebbesson L."/>
            <person name="Teles M."/>
            <person name="MacKenzie S."/>
            <person name="Amaro C."/>
        </authorList>
    </citation>
    <scope>NUCLEOTIDE SEQUENCE</scope>
</reference>
<protein>
    <submittedName>
        <fullName evidence="1">Uncharacterized protein</fullName>
    </submittedName>
</protein>
<name>A0A0E9PTP7_ANGAN</name>
<organism evidence="1">
    <name type="scientific">Anguilla anguilla</name>
    <name type="common">European freshwater eel</name>
    <name type="synonym">Muraena anguilla</name>
    <dbReference type="NCBI Taxonomy" id="7936"/>
    <lineage>
        <taxon>Eukaryota</taxon>
        <taxon>Metazoa</taxon>
        <taxon>Chordata</taxon>
        <taxon>Craniata</taxon>
        <taxon>Vertebrata</taxon>
        <taxon>Euteleostomi</taxon>
        <taxon>Actinopterygii</taxon>
        <taxon>Neopterygii</taxon>
        <taxon>Teleostei</taxon>
        <taxon>Anguilliformes</taxon>
        <taxon>Anguillidae</taxon>
        <taxon>Anguilla</taxon>
    </lineage>
</organism>
<dbReference type="EMBL" id="GBXM01101354">
    <property type="protein sequence ID" value="JAH07223.1"/>
    <property type="molecule type" value="Transcribed_RNA"/>
</dbReference>
<sequence length="43" mass="5052">MVIHVQNQVLTHHCQANKGNIRFRHNCECAKGLDLRNTANRYF</sequence>
<reference evidence="1" key="1">
    <citation type="submission" date="2014-11" db="EMBL/GenBank/DDBJ databases">
        <authorList>
            <person name="Amaro Gonzalez C."/>
        </authorList>
    </citation>
    <scope>NUCLEOTIDE SEQUENCE</scope>
</reference>
<accession>A0A0E9PTP7</accession>
<dbReference type="AlphaFoldDB" id="A0A0E9PTP7"/>
<evidence type="ECO:0000313" key="1">
    <source>
        <dbReference type="EMBL" id="JAH07223.1"/>
    </source>
</evidence>